<dbReference type="Pfam" id="PF00107">
    <property type="entry name" value="ADH_zinc_N"/>
    <property type="match status" value="1"/>
</dbReference>
<dbReference type="InterPro" id="IPR052585">
    <property type="entry name" value="Lipid_raft_assoc_Zn_ADH"/>
</dbReference>
<dbReference type="InterPro" id="IPR014182">
    <property type="entry name" value="ADH_Zn_typ-1"/>
</dbReference>
<dbReference type="NCBIfam" id="TIGR02817">
    <property type="entry name" value="adh_fam_1"/>
    <property type="match status" value="1"/>
</dbReference>
<dbReference type="RefSeq" id="WP_345937566.1">
    <property type="nucleotide sequence ID" value="NZ_JBBKTW010000005.1"/>
</dbReference>
<dbReference type="SMART" id="SM00829">
    <property type="entry name" value="PKS_ER"/>
    <property type="match status" value="1"/>
</dbReference>
<dbReference type="PANTHER" id="PTHR43482:SF1">
    <property type="entry name" value="PROTEIN AST1-RELATED"/>
    <property type="match status" value="1"/>
</dbReference>
<keyword evidence="5" id="KW-1185">Reference proteome</keyword>
<dbReference type="SUPFAM" id="SSF51735">
    <property type="entry name" value="NAD(P)-binding Rossmann-fold domains"/>
    <property type="match status" value="1"/>
</dbReference>
<keyword evidence="2" id="KW-0560">Oxidoreductase</keyword>
<dbReference type="InterPro" id="IPR020843">
    <property type="entry name" value="ER"/>
</dbReference>
<dbReference type="Gene3D" id="3.90.180.10">
    <property type="entry name" value="Medium-chain alcohol dehydrogenases, catalytic domain"/>
    <property type="match status" value="1"/>
</dbReference>
<dbReference type="InterPro" id="IPR013154">
    <property type="entry name" value="ADH-like_N"/>
</dbReference>
<keyword evidence="2" id="KW-0479">Metal-binding</keyword>
<keyword evidence="2" id="KW-0862">Zinc</keyword>
<dbReference type="InterPro" id="IPR036291">
    <property type="entry name" value="NAD(P)-bd_dom_sf"/>
</dbReference>
<name>A0ABU9YKS5_9PROT</name>
<dbReference type="InterPro" id="IPR013149">
    <property type="entry name" value="ADH-like_C"/>
</dbReference>
<dbReference type="Gene3D" id="3.40.50.720">
    <property type="entry name" value="NAD(P)-binding Rossmann-like Domain"/>
    <property type="match status" value="1"/>
</dbReference>
<evidence type="ECO:0000313" key="4">
    <source>
        <dbReference type="EMBL" id="MEN2989415.1"/>
    </source>
</evidence>
<sequence length="331" mass="34764">MKALAYQTAHALDAFSIQERDVAEPTLRDGDLLVDIRAVGVNPGEAYIRSVRSAEPGGRVVLGWEFAGVVIQVGSTAKGFAVGDRVMGTGDITRDGCWGERLAVDHRVAARIPDRLSVVDAASLPIGGLTAWEAMFRDRDTLPAGVDRVLVVGGAGGVGSMAIQLLKARTGAFVIATASRPESTAWCKVMGADLVVDHSRDVIAQLGAAGIDQVDMVLSTAGTAGNLSWIARLLRPFGHLSAVDIAPPFDASPIVSKSISMHTEMVFAKVISGFNPASQGKILAEIADRVVSGGLRPIVTTRLDGLTARNMKTAHALLESRRTIGKIVIVA</sequence>
<accession>A0ABU9YKS5</accession>
<protein>
    <recommendedName>
        <fullName evidence="2">Zinc-type alcohol dehydrogenase-like protein</fullName>
    </recommendedName>
</protein>
<proteinExistence type="inferred from homology"/>
<gene>
    <name evidence="4" type="ORF">WG926_13960</name>
</gene>
<organism evidence="4 5">
    <name type="scientific">Tistrella arctica</name>
    <dbReference type="NCBI Taxonomy" id="3133430"/>
    <lineage>
        <taxon>Bacteria</taxon>
        <taxon>Pseudomonadati</taxon>
        <taxon>Pseudomonadota</taxon>
        <taxon>Alphaproteobacteria</taxon>
        <taxon>Geminicoccales</taxon>
        <taxon>Geminicoccaceae</taxon>
        <taxon>Tistrella</taxon>
    </lineage>
</organism>
<dbReference type="PANTHER" id="PTHR43482">
    <property type="entry name" value="PROTEIN AST1-RELATED"/>
    <property type="match status" value="1"/>
</dbReference>
<evidence type="ECO:0000256" key="1">
    <source>
        <dbReference type="ARBA" id="ARBA00010371"/>
    </source>
</evidence>
<reference evidence="4 5" key="1">
    <citation type="submission" date="2024-03" db="EMBL/GenBank/DDBJ databases">
        <title>High-quality draft genome sequencing of Tistrella sp. BH-R2-4.</title>
        <authorList>
            <person name="Dong C."/>
        </authorList>
    </citation>
    <scope>NUCLEOTIDE SEQUENCE [LARGE SCALE GENOMIC DNA]</scope>
    <source>
        <strain evidence="4 5">BH-R2-4</strain>
    </source>
</reference>
<dbReference type="InterPro" id="IPR011032">
    <property type="entry name" value="GroES-like_sf"/>
</dbReference>
<dbReference type="EMBL" id="JBBKTW010000005">
    <property type="protein sequence ID" value="MEN2989415.1"/>
    <property type="molecule type" value="Genomic_DNA"/>
</dbReference>
<evidence type="ECO:0000259" key="3">
    <source>
        <dbReference type="SMART" id="SM00829"/>
    </source>
</evidence>
<dbReference type="SUPFAM" id="SSF50129">
    <property type="entry name" value="GroES-like"/>
    <property type="match status" value="1"/>
</dbReference>
<evidence type="ECO:0000256" key="2">
    <source>
        <dbReference type="RuleBase" id="RU364000"/>
    </source>
</evidence>
<comment type="similarity">
    <text evidence="1 2">Belongs to the zinc-containing alcohol dehydrogenase family. Quinone oxidoreductase subfamily.</text>
</comment>
<evidence type="ECO:0000313" key="5">
    <source>
        <dbReference type="Proteomes" id="UP001413721"/>
    </source>
</evidence>
<comment type="caution">
    <text evidence="4">The sequence shown here is derived from an EMBL/GenBank/DDBJ whole genome shotgun (WGS) entry which is preliminary data.</text>
</comment>
<dbReference type="Pfam" id="PF08240">
    <property type="entry name" value="ADH_N"/>
    <property type="match status" value="1"/>
</dbReference>
<feature type="domain" description="Enoyl reductase (ER)" evidence="3">
    <location>
        <begin position="10"/>
        <end position="329"/>
    </location>
</feature>
<dbReference type="Proteomes" id="UP001413721">
    <property type="component" value="Unassembled WGS sequence"/>
</dbReference>